<keyword evidence="5 11" id="KW-0812">Transmembrane</keyword>
<dbReference type="GO" id="GO:0004129">
    <property type="term" value="F:cytochrome-c oxidase activity"/>
    <property type="evidence" value="ECO:0007669"/>
    <property type="project" value="UniProtKB-EC"/>
</dbReference>
<dbReference type="EMBL" id="LT629701">
    <property type="protein sequence ID" value="SDN59759.1"/>
    <property type="molecule type" value="Genomic_DNA"/>
</dbReference>
<evidence type="ECO:0000256" key="5">
    <source>
        <dbReference type="ARBA" id="ARBA00022692"/>
    </source>
</evidence>
<dbReference type="GO" id="GO:0022900">
    <property type="term" value="P:electron transport chain"/>
    <property type="evidence" value="ECO:0007669"/>
    <property type="project" value="InterPro"/>
</dbReference>
<dbReference type="GO" id="GO:0005886">
    <property type="term" value="C:plasma membrane"/>
    <property type="evidence" value="ECO:0007669"/>
    <property type="project" value="UniProtKB-SubCell"/>
</dbReference>
<keyword evidence="8 10" id="KW-0472">Membrane</keyword>
<feature type="transmembrane region" description="Helical" evidence="11">
    <location>
        <begin position="7"/>
        <end position="25"/>
    </location>
</feature>
<organism evidence="12 13">
    <name type="scientific">Allokutzneria albata</name>
    <name type="common">Kibdelosporangium albatum</name>
    <dbReference type="NCBI Taxonomy" id="211114"/>
    <lineage>
        <taxon>Bacteria</taxon>
        <taxon>Bacillati</taxon>
        <taxon>Actinomycetota</taxon>
        <taxon>Actinomycetes</taxon>
        <taxon>Pseudonocardiales</taxon>
        <taxon>Pseudonocardiaceae</taxon>
        <taxon>Allokutzneria</taxon>
    </lineage>
</organism>
<dbReference type="Pfam" id="PF12270">
    <property type="entry name" value="Cyt_c_ox_IV"/>
    <property type="match status" value="1"/>
</dbReference>
<evidence type="ECO:0000256" key="9">
    <source>
        <dbReference type="ARBA" id="ARBA00047816"/>
    </source>
</evidence>
<evidence type="ECO:0000256" key="6">
    <source>
        <dbReference type="ARBA" id="ARBA00022967"/>
    </source>
</evidence>
<evidence type="ECO:0000256" key="8">
    <source>
        <dbReference type="ARBA" id="ARBA00023136"/>
    </source>
</evidence>
<dbReference type="InterPro" id="IPR021050">
    <property type="entry name" value="Cyt_c_oxidase_su4_actinobac"/>
</dbReference>
<comment type="function">
    <text evidence="1 10">Part of cytochrome c oxidase, its function is unknown.</text>
</comment>
<evidence type="ECO:0000256" key="11">
    <source>
        <dbReference type="SAM" id="Phobius"/>
    </source>
</evidence>
<proteinExistence type="inferred from homology"/>
<feature type="transmembrane region" description="Helical" evidence="11">
    <location>
        <begin position="31"/>
        <end position="49"/>
    </location>
</feature>
<dbReference type="PIRSF" id="PIRSF017385">
    <property type="entry name" value="CtaF"/>
    <property type="match status" value="1"/>
</dbReference>
<feature type="transmembrane region" description="Helical" evidence="11">
    <location>
        <begin position="83"/>
        <end position="101"/>
    </location>
</feature>
<gene>
    <name evidence="12" type="ORF">SAMN04489726_7342</name>
</gene>
<keyword evidence="6 10" id="KW-1278">Translocase</keyword>
<dbReference type="eggNOG" id="ENOG5032TTI">
    <property type="taxonomic scope" value="Bacteria"/>
</dbReference>
<dbReference type="AlphaFoldDB" id="A0A1H0CPE8"/>
<comment type="subunit">
    <text evidence="10">Associates with subunits I, II and III to form cytochrome c oxidase.</text>
</comment>
<evidence type="ECO:0000313" key="13">
    <source>
        <dbReference type="Proteomes" id="UP000183376"/>
    </source>
</evidence>
<evidence type="ECO:0000256" key="7">
    <source>
        <dbReference type="ARBA" id="ARBA00022989"/>
    </source>
</evidence>
<comment type="similarity">
    <text evidence="3 10">Belongs to the cytochrome c oxidase bacterial subunit CtaF family.</text>
</comment>
<evidence type="ECO:0000256" key="10">
    <source>
        <dbReference type="PIRNR" id="PIRNR017385"/>
    </source>
</evidence>
<sequence length="132" mass="14217">MRTEARIFDLVTAFCLVAAIGYGVWSHEPVGTVAISLTGGLTLIVGTYLRFVARRIEQRPEDNVDAEVSDGAGELGFFSPGSYWPFGLALAAAFTGVSLAFFEPWMIGIGVVVVLIMVAGLLFEYHVGPDHH</sequence>
<feature type="transmembrane region" description="Helical" evidence="11">
    <location>
        <begin position="107"/>
        <end position="127"/>
    </location>
</feature>
<reference evidence="12 13" key="1">
    <citation type="submission" date="2016-10" db="EMBL/GenBank/DDBJ databases">
        <authorList>
            <person name="de Groot N.N."/>
        </authorList>
    </citation>
    <scope>NUCLEOTIDE SEQUENCE [LARGE SCALE GENOMIC DNA]</scope>
    <source>
        <strain evidence="12 13">DSM 44149</strain>
    </source>
</reference>
<evidence type="ECO:0000256" key="4">
    <source>
        <dbReference type="ARBA" id="ARBA00022475"/>
    </source>
</evidence>
<evidence type="ECO:0000256" key="1">
    <source>
        <dbReference type="ARBA" id="ARBA00002536"/>
    </source>
</evidence>
<evidence type="ECO:0000256" key="2">
    <source>
        <dbReference type="ARBA" id="ARBA00004651"/>
    </source>
</evidence>
<dbReference type="Proteomes" id="UP000183376">
    <property type="component" value="Chromosome I"/>
</dbReference>
<name>A0A1H0CPE8_ALLAB</name>
<comment type="catalytic activity">
    <reaction evidence="9 10">
        <text>4 Fe(II)-[cytochrome c] + O2 + 8 H(+)(in) = 4 Fe(III)-[cytochrome c] + 2 H2O + 4 H(+)(out)</text>
        <dbReference type="Rhea" id="RHEA:11436"/>
        <dbReference type="Rhea" id="RHEA-COMP:10350"/>
        <dbReference type="Rhea" id="RHEA-COMP:14399"/>
        <dbReference type="ChEBI" id="CHEBI:15377"/>
        <dbReference type="ChEBI" id="CHEBI:15378"/>
        <dbReference type="ChEBI" id="CHEBI:15379"/>
        <dbReference type="ChEBI" id="CHEBI:29033"/>
        <dbReference type="ChEBI" id="CHEBI:29034"/>
        <dbReference type="EC" id="7.1.1.9"/>
    </reaction>
</comment>
<protein>
    <recommendedName>
        <fullName evidence="10">Cytochrome c oxidase polypeptide 4</fullName>
        <ecNumber evidence="10">7.1.1.9</ecNumber>
    </recommendedName>
    <alternativeName>
        <fullName evidence="10">Cytochrome aa3 subunit 4</fullName>
    </alternativeName>
    <alternativeName>
        <fullName evidence="10">Cytochrome c oxidase polypeptide IV</fullName>
    </alternativeName>
</protein>
<evidence type="ECO:0000256" key="3">
    <source>
        <dbReference type="ARBA" id="ARBA00006870"/>
    </source>
</evidence>
<dbReference type="STRING" id="211114.SAMN04489726_7342"/>
<dbReference type="EC" id="7.1.1.9" evidence="10"/>
<dbReference type="OrthoDB" id="5244617at2"/>
<keyword evidence="13" id="KW-1185">Reference proteome</keyword>
<dbReference type="RefSeq" id="WP_030428700.1">
    <property type="nucleotide sequence ID" value="NZ_JOEF01000004.1"/>
</dbReference>
<comment type="subcellular location">
    <subcellularLocation>
        <location evidence="2">Cell membrane</location>
        <topology evidence="2">Multi-pass membrane protein</topology>
    </subcellularLocation>
</comment>
<accession>A0A1H0CPE8</accession>
<keyword evidence="7 11" id="KW-1133">Transmembrane helix</keyword>
<evidence type="ECO:0000313" key="12">
    <source>
        <dbReference type="EMBL" id="SDN59759.1"/>
    </source>
</evidence>
<keyword evidence="4 10" id="KW-1003">Cell membrane</keyword>